<accession>A0ABT5TW53</accession>
<feature type="non-terminal residue" evidence="2">
    <location>
        <position position="184"/>
    </location>
</feature>
<feature type="transmembrane region" description="Helical" evidence="1">
    <location>
        <begin position="134"/>
        <end position="152"/>
    </location>
</feature>
<keyword evidence="3" id="KW-1185">Reference proteome</keyword>
<evidence type="ECO:0000313" key="2">
    <source>
        <dbReference type="EMBL" id="MDD9205375.1"/>
    </source>
</evidence>
<keyword evidence="1" id="KW-1133">Transmembrane helix</keyword>
<protein>
    <submittedName>
        <fullName evidence="2">Uncharacterized protein</fullName>
    </submittedName>
</protein>
<feature type="transmembrane region" description="Helical" evidence="1">
    <location>
        <begin position="82"/>
        <end position="102"/>
    </location>
</feature>
<feature type="transmembrane region" description="Helical" evidence="1">
    <location>
        <begin position="21"/>
        <end position="40"/>
    </location>
</feature>
<feature type="transmembrane region" description="Helical" evidence="1">
    <location>
        <begin position="108"/>
        <end position="127"/>
    </location>
</feature>
<feature type="transmembrane region" description="Helical" evidence="1">
    <location>
        <begin position="164"/>
        <end position="183"/>
    </location>
</feature>
<reference evidence="2" key="1">
    <citation type="submission" date="2023-02" db="EMBL/GenBank/DDBJ databases">
        <title>Georgenia sp.10Sc9-8, isolated from a soil sample collected from the Taklamakan desert.</title>
        <authorList>
            <person name="Liu S."/>
        </authorList>
    </citation>
    <scope>NUCLEOTIDE SEQUENCE</scope>
    <source>
        <strain evidence="2">10Sc9-8</strain>
    </source>
</reference>
<keyword evidence="1" id="KW-0812">Transmembrane</keyword>
<evidence type="ECO:0000313" key="3">
    <source>
        <dbReference type="Proteomes" id="UP001165561"/>
    </source>
</evidence>
<evidence type="ECO:0000256" key="1">
    <source>
        <dbReference type="SAM" id="Phobius"/>
    </source>
</evidence>
<feature type="transmembrane region" description="Helical" evidence="1">
    <location>
        <begin position="46"/>
        <end position="70"/>
    </location>
</feature>
<proteinExistence type="predicted"/>
<dbReference type="Proteomes" id="UP001165561">
    <property type="component" value="Unassembled WGS sequence"/>
</dbReference>
<dbReference type="EMBL" id="JARACI010000453">
    <property type="protein sequence ID" value="MDD9205375.1"/>
    <property type="molecule type" value="Genomic_DNA"/>
</dbReference>
<name>A0ABT5TW53_9MICO</name>
<keyword evidence="1" id="KW-0472">Membrane</keyword>
<gene>
    <name evidence="2" type="ORF">PU560_02700</name>
</gene>
<organism evidence="2 3">
    <name type="scientific">Georgenia halotolerans</name>
    <dbReference type="NCBI Taxonomy" id="3028317"/>
    <lineage>
        <taxon>Bacteria</taxon>
        <taxon>Bacillati</taxon>
        <taxon>Actinomycetota</taxon>
        <taxon>Actinomycetes</taxon>
        <taxon>Micrococcales</taxon>
        <taxon>Bogoriellaceae</taxon>
        <taxon>Georgenia</taxon>
    </lineage>
</organism>
<comment type="caution">
    <text evidence="2">The sequence shown here is derived from an EMBL/GenBank/DDBJ whole genome shotgun (WGS) entry which is preliminary data.</text>
</comment>
<sequence length="184" mass="19131">MTILHPMRRRTDPERFDLYTRGSLYVLLATTPFVGVAGVTEVAEPAVILAYLLGLVVQAALAIGMTSVALRQFLGGPRVPTGWYLALGVVTAAVTGIAVLTLPLAEGLSGRTGALILALGMPLVAVSPVVRTRTLVVATLALAAVTTASYTLPRPVDEDFPAGQLFAAALTTTIVVGAMVSTFR</sequence>